<comment type="subcellular location">
    <subcellularLocation>
        <location evidence="1">Bacterial flagellum basal body</location>
    </subcellularLocation>
    <subcellularLocation>
        <location evidence="2">Cell membrane</location>
        <topology evidence="2">Peripheral membrane protein</topology>
    </subcellularLocation>
</comment>
<dbReference type="RefSeq" id="WP_134508571.1">
    <property type="nucleotide sequence ID" value="NZ_SOFM01000023.1"/>
</dbReference>
<dbReference type="AlphaFoldDB" id="A0A4R8WD24"/>
<evidence type="ECO:0000256" key="8">
    <source>
        <dbReference type="ARBA" id="ARBA00023136"/>
    </source>
</evidence>
<feature type="domain" description="Flagellar motor switch protein FliN-like C-terminal" evidence="10">
    <location>
        <begin position="221"/>
        <end position="289"/>
    </location>
</feature>
<accession>A0A4R8WD24</accession>
<evidence type="ECO:0000313" key="11">
    <source>
        <dbReference type="EMBL" id="TFC04208.1"/>
    </source>
</evidence>
<evidence type="ECO:0000256" key="3">
    <source>
        <dbReference type="ARBA" id="ARBA00011049"/>
    </source>
</evidence>
<dbReference type="PANTHER" id="PTHR30034">
    <property type="entry name" value="FLAGELLAR MOTOR SWITCH PROTEIN FLIM"/>
    <property type="match status" value="1"/>
</dbReference>
<dbReference type="PIRSF" id="PIRSF002888">
    <property type="entry name" value="FliM"/>
    <property type="match status" value="1"/>
</dbReference>
<dbReference type="InterPro" id="IPR028976">
    <property type="entry name" value="CheC-like_sf"/>
</dbReference>
<evidence type="ECO:0000256" key="1">
    <source>
        <dbReference type="ARBA" id="ARBA00004117"/>
    </source>
</evidence>
<evidence type="ECO:0000313" key="12">
    <source>
        <dbReference type="Proteomes" id="UP000297643"/>
    </source>
</evidence>
<evidence type="ECO:0000256" key="4">
    <source>
        <dbReference type="ARBA" id="ARBA00021898"/>
    </source>
</evidence>
<keyword evidence="7" id="KW-0283">Flagellar rotation</keyword>
<organism evidence="11 12">
    <name type="scientific">Cryobacterium mannosilyticum</name>
    <dbReference type="NCBI Taxonomy" id="1259190"/>
    <lineage>
        <taxon>Bacteria</taxon>
        <taxon>Bacillati</taxon>
        <taxon>Actinomycetota</taxon>
        <taxon>Actinomycetes</taxon>
        <taxon>Micrococcales</taxon>
        <taxon>Microbacteriaceae</taxon>
        <taxon>Cryobacterium</taxon>
    </lineage>
</organism>
<sequence>MIGVPASAARTVEVYDFRRPTTLAREHSRVLELAFETFARQWGTQLTAKVRVLSQVTCEHVIMRSYDEYASSLPATTAMVLCPVTGFSAKAVIQFPAAAALSWVSHMLGGSGSTFAPERVFTQIEQALVRRLMDDALEDLRYCLGALLVAPIVVGGIQYNSQFAQAAATGDLMIVATFSMRVGESTATATLALPADTLLPQLGETNPTSNASNPEDLLHAQLAWVPVDVSLQLTPIRVLPSVILGLAVGDVLAIPHSKHRPLDVVVDGQPLARAAVGSNGSRLACIVIDTEETFA</sequence>
<keyword evidence="6" id="KW-0145">Chemotaxis</keyword>
<dbReference type="GO" id="GO:0050918">
    <property type="term" value="P:positive chemotaxis"/>
    <property type="evidence" value="ECO:0007669"/>
    <property type="project" value="TreeGrafter"/>
</dbReference>
<dbReference type="PANTHER" id="PTHR30034:SF6">
    <property type="entry name" value="YOP PROTEINS TRANSLOCATION PROTEIN Q"/>
    <property type="match status" value="1"/>
</dbReference>
<dbReference type="Proteomes" id="UP000297643">
    <property type="component" value="Unassembled WGS sequence"/>
</dbReference>
<dbReference type="Pfam" id="PF02154">
    <property type="entry name" value="FliM"/>
    <property type="match status" value="1"/>
</dbReference>
<reference evidence="11 12" key="1">
    <citation type="submission" date="2019-03" db="EMBL/GenBank/DDBJ databases">
        <title>Genomics of glacier-inhabiting Cryobacterium strains.</title>
        <authorList>
            <person name="Liu Q."/>
            <person name="Xin Y.-H."/>
        </authorList>
    </citation>
    <scope>NUCLEOTIDE SEQUENCE [LARGE SCALE GENOMIC DNA]</scope>
    <source>
        <strain evidence="11 12">RHLT2-21</strain>
    </source>
</reference>
<dbReference type="Gene3D" id="3.40.1550.10">
    <property type="entry name" value="CheC-like"/>
    <property type="match status" value="1"/>
</dbReference>
<keyword evidence="5" id="KW-1003">Cell membrane</keyword>
<keyword evidence="8" id="KW-0472">Membrane</keyword>
<keyword evidence="9" id="KW-0975">Bacterial flagellum</keyword>
<dbReference type="GO" id="GO:0005886">
    <property type="term" value="C:plasma membrane"/>
    <property type="evidence" value="ECO:0007669"/>
    <property type="project" value="UniProtKB-SubCell"/>
</dbReference>
<protein>
    <recommendedName>
        <fullName evidence="4">Flagellar motor switch protein FliM</fullName>
    </recommendedName>
</protein>
<gene>
    <name evidence="11" type="ORF">E3O32_08645</name>
</gene>
<dbReference type="Pfam" id="PF01052">
    <property type="entry name" value="FliMN_C"/>
    <property type="match status" value="1"/>
</dbReference>
<dbReference type="SUPFAM" id="SSF103039">
    <property type="entry name" value="CheC-like"/>
    <property type="match status" value="1"/>
</dbReference>
<dbReference type="GO" id="GO:0009425">
    <property type="term" value="C:bacterial-type flagellum basal body"/>
    <property type="evidence" value="ECO:0007669"/>
    <property type="project" value="UniProtKB-SubCell"/>
</dbReference>
<evidence type="ECO:0000259" key="10">
    <source>
        <dbReference type="Pfam" id="PF01052"/>
    </source>
</evidence>
<dbReference type="SUPFAM" id="SSF101801">
    <property type="entry name" value="Surface presentation of antigens (SPOA)"/>
    <property type="match status" value="1"/>
</dbReference>
<dbReference type="InterPro" id="IPR001689">
    <property type="entry name" value="Flag_FliM"/>
</dbReference>
<dbReference type="InterPro" id="IPR036429">
    <property type="entry name" value="SpoA-like_sf"/>
</dbReference>
<evidence type="ECO:0000256" key="6">
    <source>
        <dbReference type="ARBA" id="ARBA00022500"/>
    </source>
</evidence>
<evidence type="ECO:0000256" key="9">
    <source>
        <dbReference type="ARBA" id="ARBA00023143"/>
    </source>
</evidence>
<comment type="caution">
    <text evidence="11">The sequence shown here is derived from an EMBL/GenBank/DDBJ whole genome shotgun (WGS) entry which is preliminary data.</text>
</comment>
<proteinExistence type="inferred from homology"/>
<keyword evidence="12" id="KW-1185">Reference proteome</keyword>
<name>A0A4R8WD24_9MICO</name>
<evidence type="ECO:0000256" key="5">
    <source>
        <dbReference type="ARBA" id="ARBA00022475"/>
    </source>
</evidence>
<dbReference type="Gene3D" id="2.30.330.10">
    <property type="entry name" value="SpoA-like"/>
    <property type="match status" value="1"/>
</dbReference>
<dbReference type="CDD" id="cd17908">
    <property type="entry name" value="FliM"/>
    <property type="match status" value="1"/>
</dbReference>
<evidence type="ECO:0000256" key="2">
    <source>
        <dbReference type="ARBA" id="ARBA00004202"/>
    </source>
</evidence>
<dbReference type="EMBL" id="SOFM01000023">
    <property type="protein sequence ID" value="TFC04208.1"/>
    <property type="molecule type" value="Genomic_DNA"/>
</dbReference>
<evidence type="ECO:0000256" key="7">
    <source>
        <dbReference type="ARBA" id="ARBA00022779"/>
    </source>
</evidence>
<dbReference type="GO" id="GO:0003774">
    <property type="term" value="F:cytoskeletal motor activity"/>
    <property type="evidence" value="ECO:0007669"/>
    <property type="project" value="InterPro"/>
</dbReference>
<dbReference type="InterPro" id="IPR001543">
    <property type="entry name" value="FliN-like_C"/>
</dbReference>
<comment type="similarity">
    <text evidence="3">Belongs to the FliM family.</text>
</comment>
<dbReference type="GO" id="GO:0071978">
    <property type="term" value="P:bacterial-type flagellum-dependent swarming motility"/>
    <property type="evidence" value="ECO:0007669"/>
    <property type="project" value="TreeGrafter"/>
</dbReference>